<accession>A0A6D2HSA8</accession>
<gene>
    <name evidence="3" type="ORF">MERR_LOCUS3289</name>
</gene>
<dbReference type="OrthoDB" id="1027209at2759"/>
<keyword evidence="2" id="KW-0732">Signal</keyword>
<dbReference type="AlphaFoldDB" id="A0A6D2HSA8"/>
<keyword evidence="4" id="KW-1185">Reference proteome</keyword>
<dbReference type="EMBL" id="CACVBM020000221">
    <property type="protein sequence ID" value="CAA7016054.1"/>
    <property type="molecule type" value="Genomic_DNA"/>
</dbReference>
<organism evidence="3 4">
    <name type="scientific">Microthlaspi erraticum</name>
    <dbReference type="NCBI Taxonomy" id="1685480"/>
    <lineage>
        <taxon>Eukaryota</taxon>
        <taxon>Viridiplantae</taxon>
        <taxon>Streptophyta</taxon>
        <taxon>Embryophyta</taxon>
        <taxon>Tracheophyta</taxon>
        <taxon>Spermatophyta</taxon>
        <taxon>Magnoliopsida</taxon>
        <taxon>eudicotyledons</taxon>
        <taxon>Gunneridae</taxon>
        <taxon>Pentapetalae</taxon>
        <taxon>rosids</taxon>
        <taxon>malvids</taxon>
        <taxon>Brassicales</taxon>
        <taxon>Brassicaceae</taxon>
        <taxon>Coluteocarpeae</taxon>
        <taxon>Microthlaspi</taxon>
    </lineage>
</organism>
<name>A0A6D2HSA8_9BRAS</name>
<feature type="signal peptide" evidence="2">
    <location>
        <begin position="1"/>
        <end position="26"/>
    </location>
</feature>
<reference evidence="3" key="1">
    <citation type="submission" date="2020-01" db="EMBL/GenBank/DDBJ databases">
        <authorList>
            <person name="Mishra B."/>
        </authorList>
    </citation>
    <scope>NUCLEOTIDE SEQUENCE [LARGE SCALE GENOMIC DNA]</scope>
</reference>
<protein>
    <submittedName>
        <fullName evidence="3">Uncharacterized protein</fullName>
    </submittedName>
</protein>
<evidence type="ECO:0000256" key="1">
    <source>
        <dbReference type="SAM" id="MobiDB-lite"/>
    </source>
</evidence>
<evidence type="ECO:0000313" key="4">
    <source>
        <dbReference type="Proteomes" id="UP000467841"/>
    </source>
</evidence>
<evidence type="ECO:0000313" key="3">
    <source>
        <dbReference type="EMBL" id="CAA7016054.1"/>
    </source>
</evidence>
<sequence>MALRINQVSFLLIVAAVLVVMVVASAAGESFQVESLVKQDSAKGDANWKEVFPNDYGSWSPTPKVRRGTAAPVPHKFTRPRKMKV</sequence>
<feature type="compositionally biased region" description="Basic residues" evidence="1">
    <location>
        <begin position="76"/>
        <end position="85"/>
    </location>
</feature>
<comment type="caution">
    <text evidence="3">The sequence shown here is derived from an EMBL/GenBank/DDBJ whole genome shotgun (WGS) entry which is preliminary data.</text>
</comment>
<dbReference type="Proteomes" id="UP000467841">
    <property type="component" value="Unassembled WGS sequence"/>
</dbReference>
<feature type="chain" id="PRO_5025574937" evidence="2">
    <location>
        <begin position="27"/>
        <end position="85"/>
    </location>
</feature>
<proteinExistence type="predicted"/>
<evidence type="ECO:0000256" key="2">
    <source>
        <dbReference type="SAM" id="SignalP"/>
    </source>
</evidence>
<feature type="region of interest" description="Disordered" evidence="1">
    <location>
        <begin position="59"/>
        <end position="85"/>
    </location>
</feature>